<accession>A0ABS7J318</accession>
<dbReference type="Proteomes" id="UP000783253">
    <property type="component" value="Unassembled WGS sequence"/>
</dbReference>
<dbReference type="InterPro" id="IPR019056">
    <property type="entry name" value="Phage_TAC_6"/>
</dbReference>
<dbReference type="EMBL" id="JAIGNK010000003">
    <property type="protein sequence ID" value="MBX7458906.1"/>
    <property type="molecule type" value="Genomic_DNA"/>
</dbReference>
<organism evidence="1 2">
    <name type="scientific">Qipengyuania polymorpha</name>
    <dbReference type="NCBI Taxonomy" id="2867234"/>
    <lineage>
        <taxon>Bacteria</taxon>
        <taxon>Pseudomonadati</taxon>
        <taxon>Pseudomonadota</taxon>
        <taxon>Alphaproteobacteria</taxon>
        <taxon>Sphingomonadales</taxon>
        <taxon>Erythrobacteraceae</taxon>
        <taxon>Qipengyuania</taxon>
    </lineage>
</organism>
<proteinExistence type="predicted"/>
<evidence type="ECO:0000313" key="1">
    <source>
        <dbReference type="EMBL" id="MBX7458906.1"/>
    </source>
</evidence>
<comment type="caution">
    <text evidence="1">The sequence shown here is derived from an EMBL/GenBank/DDBJ whole genome shotgun (WGS) entry which is preliminary data.</text>
</comment>
<dbReference type="Pfam" id="PF09550">
    <property type="entry name" value="Phage_TAC_6"/>
    <property type="match status" value="1"/>
</dbReference>
<name>A0ABS7J318_9SPHN</name>
<dbReference type="RefSeq" id="WP_221574263.1">
    <property type="nucleotide sequence ID" value="NZ_JAIGNK010000003.1"/>
</dbReference>
<sequence length="64" mass="6643">MGTFSGNARTLAGLSARALGWTPDTFWNATPEELAASLGTGDTPISPPTRAEIAALIERDANGR</sequence>
<gene>
    <name evidence="1" type="ORF">K3152_11670</name>
</gene>
<evidence type="ECO:0000313" key="2">
    <source>
        <dbReference type="Proteomes" id="UP000783253"/>
    </source>
</evidence>
<protein>
    <submittedName>
        <fullName evidence="1">Phage tail assembly chaperone</fullName>
    </submittedName>
</protein>
<reference evidence="1 2" key="1">
    <citation type="submission" date="2021-08" db="EMBL/GenBank/DDBJ databases">
        <title>Comparative Genomics Analysis of the Genus Qipengyuania Reveals Extensive Genetic Diversity and Metabolic Versatility, Including the Description of Fifteen Novel Species.</title>
        <authorList>
            <person name="Liu Y."/>
        </authorList>
    </citation>
    <scope>NUCLEOTIDE SEQUENCE [LARGE SCALE GENOMIC DNA]</scope>
    <source>
        <strain evidence="1 2">1NDH17</strain>
    </source>
</reference>
<keyword evidence="2" id="KW-1185">Reference proteome</keyword>